<feature type="non-terminal residue" evidence="1">
    <location>
        <position position="1"/>
    </location>
</feature>
<evidence type="ECO:0000313" key="1">
    <source>
        <dbReference type="EMBL" id="KFD71757.1"/>
    </source>
</evidence>
<name>A0A085NQL1_9BILA</name>
<accession>A0A085NQL1</accession>
<proteinExistence type="predicted"/>
<feature type="non-terminal residue" evidence="1">
    <location>
        <position position="122"/>
    </location>
</feature>
<gene>
    <name evidence="1" type="ORF">M514_15867</name>
</gene>
<protein>
    <submittedName>
        <fullName evidence="1">Uncharacterized protein</fullName>
    </submittedName>
</protein>
<dbReference type="EMBL" id="KL367480">
    <property type="protein sequence ID" value="KFD71757.1"/>
    <property type="molecule type" value="Genomic_DNA"/>
</dbReference>
<dbReference type="Proteomes" id="UP000030758">
    <property type="component" value="Unassembled WGS sequence"/>
</dbReference>
<organism evidence="1">
    <name type="scientific">Trichuris suis</name>
    <name type="common">pig whipworm</name>
    <dbReference type="NCBI Taxonomy" id="68888"/>
    <lineage>
        <taxon>Eukaryota</taxon>
        <taxon>Metazoa</taxon>
        <taxon>Ecdysozoa</taxon>
        <taxon>Nematoda</taxon>
        <taxon>Enoplea</taxon>
        <taxon>Dorylaimia</taxon>
        <taxon>Trichinellida</taxon>
        <taxon>Trichuridae</taxon>
        <taxon>Trichuris</taxon>
    </lineage>
</organism>
<dbReference type="AlphaFoldDB" id="A0A085NQL1"/>
<sequence>ASAVAEHASWCPACLRSATVRKEYLRKIKKTPPIRRNHNAKRDSAVAIRKTTFGFSYYSSVIAFSPLSWMPGVKCDHKDAIAAAILQAARKHKRKMEWKMHCLTNIVSVTVVMEQLINVDEI</sequence>
<reference evidence="1" key="1">
    <citation type="journal article" date="2014" name="Nat. Genet.">
        <title>Genome and transcriptome of the porcine whipworm Trichuris suis.</title>
        <authorList>
            <person name="Jex A.R."/>
            <person name="Nejsum P."/>
            <person name="Schwarz E.M."/>
            <person name="Hu L."/>
            <person name="Young N.D."/>
            <person name="Hall R.S."/>
            <person name="Korhonen P.K."/>
            <person name="Liao S."/>
            <person name="Thamsborg S."/>
            <person name="Xia J."/>
            <person name="Xu P."/>
            <person name="Wang S."/>
            <person name="Scheerlinck J.P."/>
            <person name="Hofmann A."/>
            <person name="Sternberg P.W."/>
            <person name="Wang J."/>
            <person name="Gasser R.B."/>
        </authorList>
    </citation>
    <scope>NUCLEOTIDE SEQUENCE [LARGE SCALE GENOMIC DNA]</scope>
    <source>
        <strain evidence="1">DCEP-RM93F</strain>
    </source>
</reference>